<feature type="transmembrane region" description="Helical" evidence="1">
    <location>
        <begin position="6"/>
        <end position="23"/>
    </location>
</feature>
<organism evidence="2 3">
    <name type="scientific">Marivirga atlantica</name>
    <dbReference type="NCBI Taxonomy" id="1548457"/>
    <lineage>
        <taxon>Bacteria</taxon>
        <taxon>Pseudomonadati</taxon>
        <taxon>Bacteroidota</taxon>
        <taxon>Cytophagia</taxon>
        <taxon>Cytophagales</taxon>
        <taxon>Marivirgaceae</taxon>
        <taxon>Marivirga</taxon>
    </lineage>
</organism>
<feature type="transmembrane region" description="Helical" evidence="1">
    <location>
        <begin position="186"/>
        <end position="204"/>
    </location>
</feature>
<gene>
    <name evidence="2" type="ORF">JKP34_02455</name>
</gene>
<evidence type="ECO:0000313" key="3">
    <source>
        <dbReference type="Proteomes" id="UP000642920"/>
    </source>
</evidence>
<feature type="transmembrane region" description="Helical" evidence="1">
    <location>
        <begin position="35"/>
        <end position="57"/>
    </location>
</feature>
<protein>
    <submittedName>
        <fullName evidence="2">Uncharacterized protein</fullName>
    </submittedName>
</protein>
<feature type="transmembrane region" description="Helical" evidence="1">
    <location>
        <begin position="116"/>
        <end position="149"/>
    </location>
</feature>
<keyword evidence="1" id="KW-0812">Transmembrane</keyword>
<keyword evidence="3" id="KW-1185">Reference proteome</keyword>
<proteinExistence type="predicted"/>
<dbReference type="EMBL" id="JAERQG010000001">
    <property type="protein sequence ID" value="MBL0764096.1"/>
    <property type="molecule type" value="Genomic_DNA"/>
</dbReference>
<feature type="transmembrane region" description="Helical" evidence="1">
    <location>
        <begin position="412"/>
        <end position="431"/>
    </location>
</feature>
<keyword evidence="1" id="KW-1133">Transmembrane helix</keyword>
<feature type="transmembrane region" description="Helical" evidence="1">
    <location>
        <begin position="209"/>
        <end position="224"/>
    </location>
</feature>
<dbReference type="RefSeq" id="WP_201917348.1">
    <property type="nucleotide sequence ID" value="NZ_JAERQG010000001.1"/>
</dbReference>
<comment type="caution">
    <text evidence="2">The sequence shown here is derived from an EMBL/GenBank/DDBJ whole genome shotgun (WGS) entry which is preliminary data.</text>
</comment>
<feature type="transmembrane region" description="Helical" evidence="1">
    <location>
        <begin position="255"/>
        <end position="275"/>
    </location>
</feature>
<feature type="transmembrane region" description="Helical" evidence="1">
    <location>
        <begin position="161"/>
        <end position="180"/>
    </location>
</feature>
<sequence length="440" mass="50282">MKPLDLIVTPLAFFLIMALAYLLRKTTASNETKRYFYPALLLKIVGALGVGFIYQFYYGGGDTFTFFTHGASHVFDAFVDDIGTGFKLLTSNGEFDPETYKYSSKIWTYRDASSFFVVRIASILSLISFNAYSSVALWFAFLSFWGLWLMYQAFYRIYPELNKQFAIAIFFIPTVFFWGSGILKDTLTLGATGFLVYAFIQIFFERRRIVLNILLALIMAYVIFNIKLYILLSIAPALIVWFFVYRVGRISQVALRILLAPVFIGLGLLIAFLLAREVGETSDRYRLDKIAETAQVTAYDIRYWTGKDAGSGYSLGELDGTYWSMIKLAPSAVNVSLFRPYLWEVNNPLMLLSALEALALLLLVVYILWKNRFKLVIQSLKSPIILFCLIFSLLFAFGVGISTYNFGTLSRYRIVMIPFFLIALFLIDFHAQVKEENLQQ</sequence>
<feature type="transmembrane region" description="Helical" evidence="1">
    <location>
        <begin position="230"/>
        <end position="248"/>
    </location>
</feature>
<accession>A0A937A842</accession>
<name>A0A937A842_9BACT</name>
<feature type="transmembrane region" description="Helical" evidence="1">
    <location>
        <begin position="384"/>
        <end position="406"/>
    </location>
</feature>
<dbReference type="Proteomes" id="UP000642920">
    <property type="component" value="Unassembled WGS sequence"/>
</dbReference>
<reference evidence="2" key="1">
    <citation type="submission" date="2021-01" db="EMBL/GenBank/DDBJ databases">
        <title>Marivirga sp. nov., isolated from intertidal surface sediments.</title>
        <authorList>
            <person name="Zhang M."/>
        </authorList>
    </citation>
    <scope>NUCLEOTIDE SEQUENCE</scope>
    <source>
        <strain evidence="2">SM1354</strain>
    </source>
</reference>
<evidence type="ECO:0000256" key="1">
    <source>
        <dbReference type="SAM" id="Phobius"/>
    </source>
</evidence>
<feature type="transmembrane region" description="Helical" evidence="1">
    <location>
        <begin position="349"/>
        <end position="369"/>
    </location>
</feature>
<evidence type="ECO:0000313" key="2">
    <source>
        <dbReference type="EMBL" id="MBL0764096.1"/>
    </source>
</evidence>
<keyword evidence="1" id="KW-0472">Membrane</keyword>
<dbReference type="AlphaFoldDB" id="A0A937A842"/>